<feature type="transmembrane region" description="Helical" evidence="1">
    <location>
        <begin position="469"/>
        <end position="488"/>
    </location>
</feature>
<dbReference type="Pfam" id="PF01926">
    <property type="entry name" value="MMR_HSR1"/>
    <property type="match status" value="1"/>
</dbReference>
<comment type="caution">
    <text evidence="3">The sequence shown here is derived from an EMBL/GenBank/DDBJ whole genome shotgun (WGS) entry which is preliminary data.</text>
</comment>
<dbReference type="GO" id="GO:0043024">
    <property type="term" value="F:ribosomal small subunit binding"/>
    <property type="evidence" value="ECO:0007669"/>
    <property type="project" value="TreeGrafter"/>
</dbReference>
<feature type="transmembrane region" description="Helical" evidence="1">
    <location>
        <begin position="425"/>
        <end position="449"/>
    </location>
</feature>
<dbReference type="PANTHER" id="PTHR42698">
    <property type="entry name" value="GTPASE ERA"/>
    <property type="match status" value="1"/>
</dbReference>
<accession>A0A3A3Z588</accession>
<dbReference type="InterPro" id="IPR027417">
    <property type="entry name" value="P-loop_NTPase"/>
</dbReference>
<dbReference type="Gene3D" id="3.40.50.300">
    <property type="entry name" value="P-loop containing nucleotide triphosphate hydrolases"/>
    <property type="match status" value="1"/>
</dbReference>
<evidence type="ECO:0000256" key="1">
    <source>
        <dbReference type="SAM" id="Phobius"/>
    </source>
</evidence>
<keyword evidence="4" id="KW-1185">Reference proteome</keyword>
<evidence type="ECO:0000313" key="4">
    <source>
        <dbReference type="Proteomes" id="UP000265614"/>
    </source>
</evidence>
<sequence>MSLLRRARGADRLAPPDVSGRLDALAGALDLGEERLDPALAAPAHALVRRAGERLALSSAHTVVALAGATGSGKSSLFNALAGLDLARTGVRRPTTAEPMACVWGPEGAGPLLEWLGVPQRHQVARESALDGDREAGLRGLVLLDLPDHDSTELAHRLQVDRLVEQVDLLVWVVDPQKYADAALHERYLRPLARHGAVLRVVLNQADRLSPADAGACAADLRRLLGEDGLEAPEVLVASARTGAGVAALREDLAAAVRGHAARVERVAADLDAVVPPLAGSLGGEPGEPGRRDDLVRALAAAAGVPVVADAVGAAVRHRAAATTGWPPTRWLRRLRPDPLRRLGLDRQGRSSLPAPAPASRARVDLAVRRTADAAAGSLAPPWAGGVRRAAAGGDGDLADALDRAVAGTDLGVARPPRWWRAVAVLQWLLLAVAAAGLGWLAALAAMAYLQLPEPSTPSLGALPWPTALLLGGVVAGLLLALGARLAARASARRASRRAVQRLEGAVAGVADRHVLEPVGAELARWREVRRLLERAGG</sequence>
<dbReference type="PANTHER" id="PTHR42698:SF1">
    <property type="entry name" value="GTPASE ERA, MITOCHONDRIAL"/>
    <property type="match status" value="1"/>
</dbReference>
<dbReference type="GO" id="GO:0000028">
    <property type="term" value="P:ribosomal small subunit assembly"/>
    <property type="evidence" value="ECO:0007669"/>
    <property type="project" value="TreeGrafter"/>
</dbReference>
<evidence type="ECO:0000259" key="2">
    <source>
        <dbReference type="Pfam" id="PF01926"/>
    </source>
</evidence>
<dbReference type="SUPFAM" id="SSF52540">
    <property type="entry name" value="P-loop containing nucleoside triphosphate hydrolases"/>
    <property type="match status" value="1"/>
</dbReference>
<dbReference type="GO" id="GO:0019843">
    <property type="term" value="F:rRNA binding"/>
    <property type="evidence" value="ECO:0007669"/>
    <property type="project" value="TreeGrafter"/>
</dbReference>
<dbReference type="GO" id="GO:0005829">
    <property type="term" value="C:cytosol"/>
    <property type="evidence" value="ECO:0007669"/>
    <property type="project" value="TreeGrafter"/>
</dbReference>
<dbReference type="GO" id="GO:0005525">
    <property type="term" value="F:GTP binding"/>
    <property type="evidence" value="ECO:0007669"/>
    <property type="project" value="InterPro"/>
</dbReference>
<dbReference type="RefSeq" id="WP_119949059.1">
    <property type="nucleotide sequence ID" value="NZ_QZEZ01000001.1"/>
</dbReference>
<name>A0A3A3Z588_9ACTN</name>
<keyword evidence="1" id="KW-0812">Transmembrane</keyword>
<gene>
    <name evidence="3" type="ORF">D5H78_04220</name>
</gene>
<feature type="domain" description="G" evidence="2">
    <location>
        <begin position="64"/>
        <end position="184"/>
    </location>
</feature>
<dbReference type="Proteomes" id="UP000265614">
    <property type="component" value="Unassembled WGS sequence"/>
</dbReference>
<dbReference type="OrthoDB" id="974105at2"/>
<organism evidence="3 4">
    <name type="scientific">Vallicoccus soli</name>
    <dbReference type="NCBI Taxonomy" id="2339232"/>
    <lineage>
        <taxon>Bacteria</taxon>
        <taxon>Bacillati</taxon>
        <taxon>Actinomycetota</taxon>
        <taxon>Actinomycetes</taxon>
        <taxon>Motilibacterales</taxon>
        <taxon>Vallicoccaceae</taxon>
        <taxon>Vallicoccus</taxon>
    </lineage>
</organism>
<dbReference type="InterPro" id="IPR006073">
    <property type="entry name" value="GTP-bd"/>
</dbReference>
<dbReference type="InterPro" id="IPR005662">
    <property type="entry name" value="GTPase_Era-like"/>
</dbReference>
<proteinExistence type="predicted"/>
<protein>
    <submittedName>
        <fullName evidence="3">ABC transporter</fullName>
    </submittedName>
</protein>
<keyword evidence="1" id="KW-0472">Membrane</keyword>
<dbReference type="AlphaFoldDB" id="A0A3A3Z588"/>
<reference evidence="3 4" key="1">
    <citation type="submission" date="2018-09" db="EMBL/GenBank/DDBJ databases">
        <title>YIM 75000 draft genome.</title>
        <authorList>
            <person name="Tang S."/>
            <person name="Feng Y."/>
        </authorList>
    </citation>
    <scope>NUCLEOTIDE SEQUENCE [LARGE SCALE GENOMIC DNA]</scope>
    <source>
        <strain evidence="3 4">YIM 75000</strain>
    </source>
</reference>
<dbReference type="EMBL" id="QZEZ01000001">
    <property type="protein sequence ID" value="RJK98133.1"/>
    <property type="molecule type" value="Genomic_DNA"/>
</dbReference>
<keyword evidence="1" id="KW-1133">Transmembrane helix</keyword>
<evidence type="ECO:0000313" key="3">
    <source>
        <dbReference type="EMBL" id="RJK98133.1"/>
    </source>
</evidence>